<keyword evidence="2" id="KW-1185">Reference proteome</keyword>
<evidence type="ECO:0000313" key="1">
    <source>
        <dbReference type="EMBL" id="KAG6943017.1"/>
    </source>
</evidence>
<comment type="caution">
    <text evidence="1">The sequence shown here is derived from an EMBL/GenBank/DDBJ whole genome shotgun (WGS) entry which is preliminary data.</text>
</comment>
<dbReference type="AlphaFoldDB" id="A0A8J5LYA1"/>
<name>A0A8J5LYA1_9STRA</name>
<sequence length="397" mass="45130">MIRASRVPTDSFHGVRHWELLAGCDVETRAPKVKAIGDRIRPGRKATIYSNFELSACVGEVARLIKQQHPREFKDIPAARIKLFALLKGGNYTPLRWDYKVKLPLDISSSEPWSVHYLLMEDLELDLNGKIADQLPSTTSETKISSTIWDLKIYLKKTHFLPAHFKLVLGKDGDQVVMCKEVGAPSRSEDVSNHLDSLAARKEIDLTRTVRGVFSDGHSWLDVDVLIVAIDDAALGKRKERSESFDDASHQNNISRQFVLQSVRSLTRLRGLSHVRNQISDFVPNVPDTIDSAVLVDWLIEYGRDWDFNWKAYVRFDCSEGMLKHLEEKRKSYPTTCPIVEAVATRRLDEVERLHCDASAYKIKVAMAEAARHNQVEVMQLAKLKYLFISCGTNLRT</sequence>
<dbReference type="EMBL" id="JAENGY010002870">
    <property type="protein sequence ID" value="KAG6943017.1"/>
    <property type="molecule type" value="Genomic_DNA"/>
</dbReference>
<evidence type="ECO:0000313" key="2">
    <source>
        <dbReference type="Proteomes" id="UP000709295"/>
    </source>
</evidence>
<gene>
    <name evidence="1" type="ORF">JG688_00017820</name>
</gene>
<organism evidence="1 2">
    <name type="scientific">Phytophthora aleatoria</name>
    <dbReference type="NCBI Taxonomy" id="2496075"/>
    <lineage>
        <taxon>Eukaryota</taxon>
        <taxon>Sar</taxon>
        <taxon>Stramenopiles</taxon>
        <taxon>Oomycota</taxon>
        <taxon>Peronosporomycetes</taxon>
        <taxon>Peronosporales</taxon>
        <taxon>Peronosporaceae</taxon>
        <taxon>Phytophthora</taxon>
    </lineage>
</organism>
<reference evidence="1" key="1">
    <citation type="submission" date="2021-01" db="EMBL/GenBank/DDBJ databases">
        <title>Phytophthora aleatoria, a newly-described species from Pinus radiata is distinct from Phytophthora cactorum isolates based on comparative genomics.</title>
        <authorList>
            <person name="Mcdougal R."/>
            <person name="Panda P."/>
            <person name="Williams N."/>
            <person name="Studholme D.J."/>
        </authorList>
    </citation>
    <scope>NUCLEOTIDE SEQUENCE</scope>
    <source>
        <strain evidence="1">NZFS 4037</strain>
    </source>
</reference>
<accession>A0A8J5LYA1</accession>
<proteinExistence type="predicted"/>
<dbReference type="Proteomes" id="UP000709295">
    <property type="component" value="Unassembled WGS sequence"/>
</dbReference>
<protein>
    <submittedName>
        <fullName evidence="1">Uncharacterized protein</fullName>
    </submittedName>
</protein>